<dbReference type="GO" id="GO:0046872">
    <property type="term" value="F:metal ion binding"/>
    <property type="evidence" value="ECO:0007669"/>
    <property type="project" value="UniProtKB-KW"/>
</dbReference>
<dbReference type="PANTHER" id="PTHR11067:SF9">
    <property type="entry name" value="INOSINE TRIPHOSPHATE PYROPHOSPHATASE"/>
    <property type="match status" value="1"/>
</dbReference>
<dbReference type="HAMAP" id="MF_01405">
    <property type="entry name" value="Non_canon_purine_NTPase"/>
    <property type="match status" value="1"/>
</dbReference>
<keyword evidence="7 10" id="KW-0546">Nucleotide metabolism</keyword>
<evidence type="ECO:0000256" key="9">
    <source>
        <dbReference type="ARBA" id="ARBA00052017"/>
    </source>
</evidence>
<sequence>MAKEIVLASNNMGKAGEFAAILEPLGVQIRLQKDFAVPEVDENGLSFIENALIKARHAAKYSHMPALADDSGLCVDALKGAPGIHSARYCGEWGKDQENNDKLLEALKHVPEGQRQAHYYVALAYVRHAEDPVPIIVTASWEGAIGLTPRGSNGFGYDPLFQVTGRDLTAAQLPPQIKNCISHRARALALLAAEFRRCHEI</sequence>
<dbReference type="GO" id="GO:0036220">
    <property type="term" value="F:ITP diphosphatase activity"/>
    <property type="evidence" value="ECO:0007669"/>
    <property type="project" value="UniProtKB-UniRule"/>
</dbReference>
<evidence type="ECO:0000256" key="5">
    <source>
        <dbReference type="ARBA" id="ARBA00022801"/>
    </source>
</evidence>
<keyword evidence="5 10" id="KW-0378">Hydrolase</keyword>
<comment type="caution">
    <text evidence="12">The sequence shown here is derived from an EMBL/GenBank/DDBJ whole genome shotgun (WGS) entry which is preliminary data.</text>
</comment>
<dbReference type="AlphaFoldDB" id="A0A9D1WC85"/>
<evidence type="ECO:0000256" key="4">
    <source>
        <dbReference type="ARBA" id="ARBA00022741"/>
    </source>
</evidence>
<keyword evidence="3 10" id="KW-0479">Metal-binding</keyword>
<comment type="function">
    <text evidence="10">Pyrophosphatase that catalyzes the hydrolysis of nucleoside triphosphates to their monophosphate derivatives, with a high preference for the non-canonical purine nucleotides XTP (xanthosine triphosphate), dITP (deoxyinosine triphosphate) and ITP. Seems to function as a house-cleaning enzyme that removes non-canonical purine nucleotides from the nucleotide pool, thus preventing their incorporation into DNA/RNA and avoiding chromosomal lesions.</text>
</comment>
<dbReference type="GO" id="GO:0005829">
    <property type="term" value="C:cytosol"/>
    <property type="evidence" value="ECO:0007669"/>
    <property type="project" value="TreeGrafter"/>
</dbReference>
<feature type="binding site" evidence="10">
    <location>
        <position position="178"/>
    </location>
    <ligand>
        <name>substrate</name>
    </ligand>
</feature>
<dbReference type="SUPFAM" id="SSF52972">
    <property type="entry name" value="ITPase-like"/>
    <property type="match status" value="1"/>
</dbReference>
<comment type="subunit">
    <text evidence="2 10">Homodimer.</text>
</comment>
<dbReference type="InterPro" id="IPR002637">
    <property type="entry name" value="RdgB/HAM1"/>
</dbReference>
<evidence type="ECO:0000256" key="10">
    <source>
        <dbReference type="HAMAP-Rule" id="MF_01405"/>
    </source>
</evidence>
<evidence type="ECO:0000256" key="1">
    <source>
        <dbReference type="ARBA" id="ARBA00008023"/>
    </source>
</evidence>
<feature type="active site" description="Proton acceptor" evidence="10">
    <location>
        <position position="70"/>
    </location>
</feature>
<reference evidence="12" key="2">
    <citation type="submission" date="2021-04" db="EMBL/GenBank/DDBJ databases">
        <authorList>
            <person name="Gilroy R."/>
        </authorList>
    </citation>
    <scope>NUCLEOTIDE SEQUENCE</scope>
    <source>
        <strain evidence="12">USASDec5-558</strain>
    </source>
</reference>
<comment type="catalytic activity">
    <reaction evidence="9 10">
        <text>XTP + H2O = XMP + diphosphate + H(+)</text>
        <dbReference type="Rhea" id="RHEA:28610"/>
        <dbReference type="ChEBI" id="CHEBI:15377"/>
        <dbReference type="ChEBI" id="CHEBI:15378"/>
        <dbReference type="ChEBI" id="CHEBI:33019"/>
        <dbReference type="ChEBI" id="CHEBI:57464"/>
        <dbReference type="ChEBI" id="CHEBI:61314"/>
        <dbReference type="EC" id="3.6.1.66"/>
    </reaction>
</comment>
<feature type="binding site" evidence="10">
    <location>
        <position position="70"/>
    </location>
    <ligand>
        <name>Mg(2+)</name>
        <dbReference type="ChEBI" id="CHEBI:18420"/>
    </ligand>
</feature>
<name>A0A9D1WC85_9GAMM</name>
<dbReference type="GO" id="GO:0009146">
    <property type="term" value="P:purine nucleoside triphosphate catabolic process"/>
    <property type="evidence" value="ECO:0007669"/>
    <property type="project" value="UniProtKB-UniRule"/>
</dbReference>
<reference evidence="12" key="1">
    <citation type="journal article" date="2021" name="PeerJ">
        <title>Extensive microbial diversity within the chicken gut microbiome revealed by metagenomics and culture.</title>
        <authorList>
            <person name="Gilroy R."/>
            <person name="Ravi A."/>
            <person name="Getino M."/>
            <person name="Pursley I."/>
            <person name="Horton D.L."/>
            <person name="Alikhan N.F."/>
            <person name="Baker D."/>
            <person name="Gharbi K."/>
            <person name="Hall N."/>
            <person name="Watson M."/>
            <person name="Adriaenssens E.M."/>
            <person name="Foster-Nyarko E."/>
            <person name="Jarju S."/>
            <person name="Secka A."/>
            <person name="Antonio M."/>
            <person name="Oren A."/>
            <person name="Chaudhuri R.R."/>
            <person name="La Ragione R."/>
            <person name="Hildebrand F."/>
            <person name="Pallen M.J."/>
        </authorList>
    </citation>
    <scope>NUCLEOTIDE SEQUENCE</scope>
    <source>
        <strain evidence="12">USASDec5-558</strain>
    </source>
</reference>
<dbReference type="GO" id="GO:0017111">
    <property type="term" value="F:ribonucleoside triphosphate phosphatase activity"/>
    <property type="evidence" value="ECO:0007669"/>
    <property type="project" value="InterPro"/>
</dbReference>
<accession>A0A9D1WC85</accession>
<comment type="catalytic activity">
    <reaction evidence="10">
        <text>ITP + H2O = IMP + diphosphate + H(+)</text>
        <dbReference type="Rhea" id="RHEA:29399"/>
        <dbReference type="ChEBI" id="CHEBI:15377"/>
        <dbReference type="ChEBI" id="CHEBI:15378"/>
        <dbReference type="ChEBI" id="CHEBI:33019"/>
        <dbReference type="ChEBI" id="CHEBI:58053"/>
        <dbReference type="ChEBI" id="CHEBI:61402"/>
        <dbReference type="EC" id="3.6.1.66"/>
    </reaction>
</comment>
<evidence type="ECO:0000256" key="8">
    <source>
        <dbReference type="ARBA" id="ARBA00051875"/>
    </source>
</evidence>
<keyword evidence="4 10" id="KW-0547">Nucleotide-binding</keyword>
<dbReference type="GO" id="GO:0000166">
    <property type="term" value="F:nucleotide binding"/>
    <property type="evidence" value="ECO:0007669"/>
    <property type="project" value="UniProtKB-KW"/>
</dbReference>
<evidence type="ECO:0000313" key="12">
    <source>
        <dbReference type="EMBL" id="HIX56549.1"/>
    </source>
</evidence>
<dbReference type="EMBL" id="DXEV01000073">
    <property type="protein sequence ID" value="HIX56549.1"/>
    <property type="molecule type" value="Genomic_DNA"/>
</dbReference>
<dbReference type="InterPro" id="IPR020922">
    <property type="entry name" value="dITP/XTP_pyrophosphatase"/>
</dbReference>
<dbReference type="InterPro" id="IPR029001">
    <property type="entry name" value="ITPase-like_fam"/>
</dbReference>
<dbReference type="EC" id="3.6.1.66" evidence="10"/>
<dbReference type="CDD" id="cd00515">
    <property type="entry name" value="HAM1"/>
    <property type="match status" value="1"/>
</dbReference>
<comment type="similarity">
    <text evidence="1 10 11">Belongs to the HAM1 NTPase family.</text>
</comment>
<evidence type="ECO:0000256" key="11">
    <source>
        <dbReference type="RuleBase" id="RU003781"/>
    </source>
</evidence>
<dbReference type="PANTHER" id="PTHR11067">
    <property type="entry name" value="INOSINE TRIPHOSPHATE PYROPHOSPHATASE/HAM1 PROTEIN"/>
    <property type="match status" value="1"/>
</dbReference>
<dbReference type="FunFam" id="3.90.950.10:FF:000001">
    <property type="entry name" value="dITP/XTP pyrophosphatase"/>
    <property type="match status" value="1"/>
</dbReference>
<dbReference type="GO" id="GO:0035870">
    <property type="term" value="F:dITP diphosphatase activity"/>
    <property type="evidence" value="ECO:0007669"/>
    <property type="project" value="UniProtKB-UniRule"/>
</dbReference>
<feature type="binding site" evidence="10">
    <location>
        <begin position="9"/>
        <end position="14"/>
    </location>
    <ligand>
        <name>substrate</name>
    </ligand>
</feature>
<feature type="binding site" evidence="10">
    <location>
        <begin position="155"/>
        <end position="158"/>
    </location>
    <ligand>
        <name>substrate</name>
    </ligand>
</feature>
<gene>
    <name evidence="12" type="primary">rdgB</name>
    <name evidence="12" type="ORF">H9850_03640</name>
</gene>
<evidence type="ECO:0000256" key="2">
    <source>
        <dbReference type="ARBA" id="ARBA00011738"/>
    </source>
</evidence>
<comment type="catalytic activity">
    <reaction evidence="8 10">
        <text>dITP + H2O = dIMP + diphosphate + H(+)</text>
        <dbReference type="Rhea" id="RHEA:28342"/>
        <dbReference type="ChEBI" id="CHEBI:15377"/>
        <dbReference type="ChEBI" id="CHEBI:15378"/>
        <dbReference type="ChEBI" id="CHEBI:33019"/>
        <dbReference type="ChEBI" id="CHEBI:61194"/>
        <dbReference type="ChEBI" id="CHEBI:61382"/>
        <dbReference type="EC" id="3.6.1.66"/>
    </reaction>
</comment>
<dbReference type="Proteomes" id="UP000886829">
    <property type="component" value="Unassembled WGS sequence"/>
</dbReference>
<dbReference type="GO" id="GO:0036222">
    <property type="term" value="F:XTP diphosphatase activity"/>
    <property type="evidence" value="ECO:0007669"/>
    <property type="project" value="UniProtKB-UniRule"/>
</dbReference>
<proteinExistence type="inferred from homology"/>
<evidence type="ECO:0000256" key="7">
    <source>
        <dbReference type="ARBA" id="ARBA00023080"/>
    </source>
</evidence>
<dbReference type="Gene3D" id="3.90.950.10">
    <property type="match status" value="1"/>
</dbReference>
<protein>
    <recommendedName>
        <fullName evidence="10">dITP/XTP pyrophosphatase</fullName>
        <ecNumber evidence="10">3.6.1.66</ecNumber>
    </recommendedName>
    <alternativeName>
        <fullName evidence="10">Non-canonical purine NTP pyrophosphatase</fullName>
    </alternativeName>
    <alternativeName>
        <fullName evidence="10">Non-standard purine NTP pyrophosphatase</fullName>
    </alternativeName>
    <alternativeName>
        <fullName evidence="10">Nucleoside-triphosphate diphosphatase</fullName>
    </alternativeName>
    <alternativeName>
        <fullName evidence="10">Nucleoside-triphosphate pyrophosphatase</fullName>
        <shortName evidence="10">NTPase</shortName>
    </alternativeName>
</protein>
<evidence type="ECO:0000256" key="3">
    <source>
        <dbReference type="ARBA" id="ARBA00022723"/>
    </source>
</evidence>
<feature type="binding site" evidence="10">
    <location>
        <position position="41"/>
    </location>
    <ligand>
        <name>Mg(2+)</name>
        <dbReference type="ChEBI" id="CHEBI:18420"/>
    </ligand>
</feature>
<dbReference type="NCBIfam" id="TIGR00042">
    <property type="entry name" value="RdgB/HAM1 family non-canonical purine NTP pyrophosphatase"/>
    <property type="match status" value="1"/>
</dbReference>
<comment type="cofactor">
    <cofactor evidence="10">
        <name>Mg(2+)</name>
        <dbReference type="ChEBI" id="CHEBI:18420"/>
    </cofactor>
    <text evidence="10">Binds 1 Mg(2+) ion per subunit.</text>
</comment>
<evidence type="ECO:0000313" key="13">
    <source>
        <dbReference type="Proteomes" id="UP000886829"/>
    </source>
</evidence>
<keyword evidence="6 10" id="KW-0460">Magnesium</keyword>
<feature type="binding site" evidence="10">
    <location>
        <begin position="183"/>
        <end position="184"/>
    </location>
    <ligand>
        <name>substrate</name>
    </ligand>
</feature>
<evidence type="ECO:0000256" key="6">
    <source>
        <dbReference type="ARBA" id="ARBA00022842"/>
    </source>
</evidence>
<organism evidence="12 13">
    <name type="scientific">Candidatus Anaerobiospirillum pullistercoris</name>
    <dbReference type="NCBI Taxonomy" id="2838452"/>
    <lineage>
        <taxon>Bacteria</taxon>
        <taxon>Pseudomonadati</taxon>
        <taxon>Pseudomonadota</taxon>
        <taxon>Gammaproteobacteria</taxon>
        <taxon>Aeromonadales</taxon>
        <taxon>Succinivibrionaceae</taxon>
        <taxon>Anaerobiospirillum</taxon>
    </lineage>
</organism>
<dbReference type="Pfam" id="PF01725">
    <property type="entry name" value="Ham1p_like"/>
    <property type="match status" value="1"/>
</dbReference>
<dbReference type="GO" id="GO:0009117">
    <property type="term" value="P:nucleotide metabolic process"/>
    <property type="evidence" value="ECO:0007669"/>
    <property type="project" value="UniProtKB-KW"/>
</dbReference>
<feature type="binding site" evidence="10">
    <location>
        <position position="71"/>
    </location>
    <ligand>
        <name>substrate</name>
    </ligand>
</feature>